<accession>A0A5B7HBS5</accession>
<protein>
    <submittedName>
        <fullName evidence="2">Uncharacterized protein</fullName>
    </submittedName>
</protein>
<organism evidence="2 3">
    <name type="scientific">Portunus trituberculatus</name>
    <name type="common">Swimming crab</name>
    <name type="synonym">Neptunus trituberculatus</name>
    <dbReference type="NCBI Taxonomy" id="210409"/>
    <lineage>
        <taxon>Eukaryota</taxon>
        <taxon>Metazoa</taxon>
        <taxon>Ecdysozoa</taxon>
        <taxon>Arthropoda</taxon>
        <taxon>Crustacea</taxon>
        <taxon>Multicrustacea</taxon>
        <taxon>Malacostraca</taxon>
        <taxon>Eumalacostraca</taxon>
        <taxon>Eucarida</taxon>
        <taxon>Decapoda</taxon>
        <taxon>Pleocyemata</taxon>
        <taxon>Brachyura</taxon>
        <taxon>Eubrachyura</taxon>
        <taxon>Portunoidea</taxon>
        <taxon>Portunidae</taxon>
        <taxon>Portuninae</taxon>
        <taxon>Portunus</taxon>
    </lineage>
</organism>
<sequence length="157" mass="16645">MSDEDLKLIYDVPRETPRASLPLTPYPDCSLVASLHFSISPFQPTALFTSVSFLPPPRLPPSPLAHSLPLAAASFLPSFVLPFFLPSPSFLHAEHLLPSLTISLSGIVLTFTSVTLRLMNTAASASPPSAPLADSQHAAATGMTDQPLAEKSGRSVL</sequence>
<evidence type="ECO:0000256" key="1">
    <source>
        <dbReference type="SAM" id="MobiDB-lite"/>
    </source>
</evidence>
<evidence type="ECO:0000313" key="2">
    <source>
        <dbReference type="EMBL" id="MPC67553.1"/>
    </source>
</evidence>
<evidence type="ECO:0000313" key="3">
    <source>
        <dbReference type="Proteomes" id="UP000324222"/>
    </source>
</evidence>
<reference evidence="2 3" key="1">
    <citation type="submission" date="2019-05" db="EMBL/GenBank/DDBJ databases">
        <title>Another draft genome of Portunus trituberculatus and its Hox gene families provides insights of decapod evolution.</title>
        <authorList>
            <person name="Jeong J.-H."/>
            <person name="Song I."/>
            <person name="Kim S."/>
            <person name="Choi T."/>
            <person name="Kim D."/>
            <person name="Ryu S."/>
            <person name="Kim W."/>
        </authorList>
    </citation>
    <scope>NUCLEOTIDE SEQUENCE [LARGE SCALE GENOMIC DNA]</scope>
    <source>
        <tissue evidence="2">Muscle</tissue>
    </source>
</reference>
<gene>
    <name evidence="2" type="ORF">E2C01_061730</name>
</gene>
<keyword evidence="3" id="KW-1185">Reference proteome</keyword>
<dbReference type="AlphaFoldDB" id="A0A5B7HBS5"/>
<comment type="caution">
    <text evidence="2">The sequence shown here is derived from an EMBL/GenBank/DDBJ whole genome shotgun (WGS) entry which is preliminary data.</text>
</comment>
<name>A0A5B7HBS5_PORTR</name>
<proteinExistence type="predicted"/>
<dbReference type="Proteomes" id="UP000324222">
    <property type="component" value="Unassembled WGS sequence"/>
</dbReference>
<dbReference type="EMBL" id="VSRR010026411">
    <property type="protein sequence ID" value="MPC67553.1"/>
    <property type="molecule type" value="Genomic_DNA"/>
</dbReference>
<feature type="region of interest" description="Disordered" evidence="1">
    <location>
        <begin position="124"/>
        <end position="157"/>
    </location>
</feature>